<dbReference type="InterPro" id="IPR014284">
    <property type="entry name" value="RNA_pol_sigma-70_dom"/>
</dbReference>
<name>A0A2S9YNG9_9BACT</name>
<accession>A0A2S9YNG9</accession>
<feature type="domain" description="RNA polymerase sigma factor 70 region 4 type 2" evidence="7">
    <location>
        <begin position="120"/>
        <end position="172"/>
    </location>
</feature>
<dbReference type="GO" id="GO:0006352">
    <property type="term" value="P:DNA-templated transcription initiation"/>
    <property type="evidence" value="ECO:0007669"/>
    <property type="project" value="InterPro"/>
</dbReference>
<dbReference type="Gene3D" id="1.10.1740.10">
    <property type="match status" value="1"/>
</dbReference>
<dbReference type="EMBL" id="PVNL01000070">
    <property type="protein sequence ID" value="PRQ06640.1"/>
    <property type="molecule type" value="Genomic_DNA"/>
</dbReference>
<evidence type="ECO:0000313" key="9">
    <source>
        <dbReference type="Proteomes" id="UP000238823"/>
    </source>
</evidence>
<dbReference type="Pfam" id="PF08281">
    <property type="entry name" value="Sigma70_r4_2"/>
    <property type="match status" value="1"/>
</dbReference>
<comment type="similarity">
    <text evidence="1">Belongs to the sigma-70 factor family. ECF subfamily.</text>
</comment>
<protein>
    <submittedName>
        <fullName evidence="8">ECF RNA polymerase sigma-E factor</fullName>
    </submittedName>
</protein>
<proteinExistence type="inferred from homology"/>
<evidence type="ECO:0000256" key="3">
    <source>
        <dbReference type="ARBA" id="ARBA00023082"/>
    </source>
</evidence>
<keyword evidence="4" id="KW-0238">DNA-binding</keyword>
<dbReference type="NCBIfam" id="TIGR02937">
    <property type="entry name" value="sigma70-ECF"/>
    <property type="match status" value="1"/>
</dbReference>
<reference evidence="8 9" key="1">
    <citation type="submission" date="2018-03" db="EMBL/GenBank/DDBJ databases">
        <title>Draft Genome Sequences of the Obligatory Marine Myxobacteria Enhygromyxa salina SWB007.</title>
        <authorList>
            <person name="Poehlein A."/>
            <person name="Moghaddam J.A."/>
            <person name="Harms H."/>
            <person name="Alanjari M."/>
            <person name="Koenig G.M."/>
            <person name="Daniel R."/>
            <person name="Schaeberle T.F."/>
        </authorList>
    </citation>
    <scope>NUCLEOTIDE SEQUENCE [LARGE SCALE GENOMIC DNA]</scope>
    <source>
        <strain evidence="8 9">SWB007</strain>
    </source>
</reference>
<dbReference type="InterPro" id="IPR013249">
    <property type="entry name" value="RNA_pol_sigma70_r4_t2"/>
</dbReference>
<dbReference type="GO" id="GO:0003677">
    <property type="term" value="F:DNA binding"/>
    <property type="evidence" value="ECO:0007669"/>
    <property type="project" value="UniProtKB-KW"/>
</dbReference>
<comment type="caution">
    <text evidence="8">The sequence shown here is derived from an EMBL/GenBank/DDBJ whole genome shotgun (WGS) entry which is preliminary data.</text>
</comment>
<evidence type="ECO:0000259" key="7">
    <source>
        <dbReference type="Pfam" id="PF08281"/>
    </source>
</evidence>
<dbReference type="AlphaFoldDB" id="A0A2S9YNG9"/>
<dbReference type="Gene3D" id="1.10.10.10">
    <property type="entry name" value="Winged helix-like DNA-binding domain superfamily/Winged helix DNA-binding domain"/>
    <property type="match status" value="1"/>
</dbReference>
<evidence type="ECO:0000313" key="8">
    <source>
        <dbReference type="EMBL" id="PRQ06640.1"/>
    </source>
</evidence>
<dbReference type="CDD" id="cd06171">
    <property type="entry name" value="Sigma70_r4"/>
    <property type="match status" value="1"/>
</dbReference>
<evidence type="ECO:0000256" key="1">
    <source>
        <dbReference type="ARBA" id="ARBA00010641"/>
    </source>
</evidence>
<dbReference type="InterPro" id="IPR039425">
    <property type="entry name" value="RNA_pol_sigma-70-like"/>
</dbReference>
<dbReference type="SUPFAM" id="SSF88659">
    <property type="entry name" value="Sigma3 and sigma4 domains of RNA polymerase sigma factors"/>
    <property type="match status" value="1"/>
</dbReference>
<keyword evidence="3" id="KW-0731">Sigma factor</keyword>
<dbReference type="InterPro" id="IPR013324">
    <property type="entry name" value="RNA_pol_sigma_r3/r4-like"/>
</dbReference>
<keyword evidence="2" id="KW-0805">Transcription regulation</keyword>
<dbReference type="RefSeq" id="WP_106090635.1">
    <property type="nucleotide sequence ID" value="NZ_PVNL01000070.1"/>
</dbReference>
<dbReference type="InterPro" id="IPR036388">
    <property type="entry name" value="WH-like_DNA-bd_sf"/>
</dbReference>
<dbReference type="PANTHER" id="PTHR43133">
    <property type="entry name" value="RNA POLYMERASE ECF-TYPE SIGMA FACTO"/>
    <property type="match status" value="1"/>
</dbReference>
<dbReference type="GO" id="GO:0016987">
    <property type="term" value="F:sigma factor activity"/>
    <property type="evidence" value="ECO:0007669"/>
    <property type="project" value="UniProtKB-KW"/>
</dbReference>
<dbReference type="SUPFAM" id="SSF88946">
    <property type="entry name" value="Sigma2 domain of RNA polymerase sigma factors"/>
    <property type="match status" value="1"/>
</dbReference>
<gene>
    <name evidence="8" type="primary">rpoE_15</name>
    <name evidence="8" type="ORF">ENSA7_36610</name>
</gene>
<sequence>MDMADRDLLVAWRAGDRGAGGQIIDRHYKSLHRFFCNKVGSADEVEELVQRCFMGAVEGLVRFRADASVRTWLFAIARNILRQWIDEQVRKRSREAPAVSSVADLGAGASTLVGKRREQRLLLEALRHIPIESQLILELSYWERLTAKQIGEVLDCPEGTARSRVRKAKQELRGTLDGLARTAGELESTVNGLDDWAKQIRVAWGV</sequence>
<organism evidence="8 9">
    <name type="scientific">Enhygromyxa salina</name>
    <dbReference type="NCBI Taxonomy" id="215803"/>
    <lineage>
        <taxon>Bacteria</taxon>
        <taxon>Pseudomonadati</taxon>
        <taxon>Myxococcota</taxon>
        <taxon>Polyangia</taxon>
        <taxon>Nannocystales</taxon>
        <taxon>Nannocystaceae</taxon>
        <taxon>Enhygromyxa</taxon>
    </lineage>
</organism>
<dbReference type="InterPro" id="IPR013325">
    <property type="entry name" value="RNA_pol_sigma_r2"/>
</dbReference>
<dbReference type="PANTHER" id="PTHR43133:SF8">
    <property type="entry name" value="RNA POLYMERASE SIGMA FACTOR HI_1459-RELATED"/>
    <property type="match status" value="1"/>
</dbReference>
<evidence type="ECO:0000259" key="6">
    <source>
        <dbReference type="Pfam" id="PF04542"/>
    </source>
</evidence>
<dbReference type="OrthoDB" id="5507391at2"/>
<feature type="domain" description="RNA polymerase sigma-70 region 2" evidence="6">
    <location>
        <begin position="24"/>
        <end position="88"/>
    </location>
</feature>
<evidence type="ECO:0000256" key="2">
    <source>
        <dbReference type="ARBA" id="ARBA00023015"/>
    </source>
</evidence>
<dbReference type="InterPro" id="IPR007627">
    <property type="entry name" value="RNA_pol_sigma70_r2"/>
</dbReference>
<keyword evidence="5" id="KW-0804">Transcription</keyword>
<dbReference type="Proteomes" id="UP000238823">
    <property type="component" value="Unassembled WGS sequence"/>
</dbReference>
<dbReference type="Pfam" id="PF04542">
    <property type="entry name" value="Sigma70_r2"/>
    <property type="match status" value="1"/>
</dbReference>
<evidence type="ECO:0000256" key="5">
    <source>
        <dbReference type="ARBA" id="ARBA00023163"/>
    </source>
</evidence>
<evidence type="ECO:0000256" key="4">
    <source>
        <dbReference type="ARBA" id="ARBA00023125"/>
    </source>
</evidence>